<proteinExistence type="predicted"/>
<keyword evidence="1" id="KW-0472">Membrane</keyword>
<dbReference type="EMBL" id="JAPDOB010000001">
    <property type="protein sequence ID" value="MCW3797072.1"/>
    <property type="molecule type" value="Genomic_DNA"/>
</dbReference>
<feature type="chain" id="PRO_5047490772" evidence="2">
    <location>
        <begin position="25"/>
        <end position="140"/>
    </location>
</feature>
<dbReference type="Proteomes" id="UP001526246">
    <property type="component" value="Unassembled WGS sequence"/>
</dbReference>
<evidence type="ECO:0000313" key="4">
    <source>
        <dbReference type="Proteomes" id="UP001526246"/>
    </source>
</evidence>
<feature type="signal peptide" evidence="2">
    <location>
        <begin position="1"/>
        <end position="24"/>
    </location>
</feature>
<dbReference type="RefSeq" id="WP_264881163.1">
    <property type="nucleotide sequence ID" value="NZ_JAPDOB010000001.1"/>
</dbReference>
<gene>
    <name evidence="3" type="ORF">OMW55_04535</name>
</gene>
<keyword evidence="1" id="KW-1133">Transmembrane helix</keyword>
<organism evidence="3 4">
    <name type="scientific">Sphingomonas arvum</name>
    <dbReference type="NCBI Taxonomy" id="2992113"/>
    <lineage>
        <taxon>Bacteria</taxon>
        <taxon>Pseudomonadati</taxon>
        <taxon>Pseudomonadota</taxon>
        <taxon>Alphaproteobacteria</taxon>
        <taxon>Sphingomonadales</taxon>
        <taxon>Sphingomonadaceae</taxon>
        <taxon>Sphingomonas</taxon>
    </lineage>
</organism>
<name>A0ABT3JDC5_9SPHN</name>
<evidence type="ECO:0000256" key="1">
    <source>
        <dbReference type="SAM" id="Phobius"/>
    </source>
</evidence>
<reference evidence="3 4" key="1">
    <citation type="submission" date="2022-10" db="EMBL/GenBank/DDBJ databases">
        <title>Sphingomonas sp.</title>
        <authorList>
            <person name="Jin C."/>
        </authorList>
    </citation>
    <scope>NUCLEOTIDE SEQUENCE [LARGE SCALE GENOMIC DNA]</scope>
    <source>
        <strain evidence="3 4">BN140010</strain>
    </source>
</reference>
<feature type="transmembrane region" description="Helical" evidence="1">
    <location>
        <begin position="104"/>
        <end position="124"/>
    </location>
</feature>
<comment type="caution">
    <text evidence="3">The sequence shown here is derived from an EMBL/GenBank/DDBJ whole genome shotgun (WGS) entry which is preliminary data.</text>
</comment>
<keyword evidence="4" id="KW-1185">Reference proteome</keyword>
<sequence length="140" mass="13143">MGLTVKIAAGTVALSMLASTPAVAAARTEAIQASLVSPWVALSALGSTNSGAALCGAAAATTAATAQAGVPGCVLPQVDAAPVPVAEQAAPLAPVATGATMRGLGFLPILLGLATLAAGIALLAGSGKDNAIKPPPVSPA</sequence>
<evidence type="ECO:0000313" key="3">
    <source>
        <dbReference type="EMBL" id="MCW3797072.1"/>
    </source>
</evidence>
<keyword evidence="1" id="KW-0812">Transmembrane</keyword>
<evidence type="ECO:0000256" key="2">
    <source>
        <dbReference type="SAM" id="SignalP"/>
    </source>
</evidence>
<keyword evidence="2" id="KW-0732">Signal</keyword>
<accession>A0ABT3JDC5</accession>
<protein>
    <submittedName>
        <fullName evidence="3">Uncharacterized protein</fullName>
    </submittedName>
</protein>